<dbReference type="FunFam" id="2.30.42.10:FF:000030">
    <property type="entry name" value="Partitioning defective 6 homolog beta"/>
    <property type="match status" value="1"/>
</dbReference>
<keyword evidence="5" id="KW-0796">Tight junction</keyword>
<dbReference type="Gene3D" id="3.10.20.90">
    <property type="entry name" value="Phosphatidylinositol 3-kinase Catalytic Subunit, Chain A, domain 1"/>
    <property type="match status" value="1"/>
</dbReference>
<evidence type="ECO:0000256" key="3">
    <source>
        <dbReference type="ARBA" id="ARBA00004496"/>
    </source>
</evidence>
<dbReference type="SMART" id="SM00666">
    <property type="entry name" value="PB1"/>
    <property type="match status" value="1"/>
</dbReference>
<dbReference type="GO" id="GO:0007098">
    <property type="term" value="P:centrosome cycle"/>
    <property type="evidence" value="ECO:0007669"/>
    <property type="project" value="TreeGrafter"/>
</dbReference>
<dbReference type="InterPro" id="IPR053793">
    <property type="entry name" value="PB1-like"/>
</dbReference>
<keyword evidence="11" id="KW-0131">Cell cycle</keyword>
<evidence type="ECO:0000256" key="11">
    <source>
        <dbReference type="ARBA" id="ARBA00023306"/>
    </source>
</evidence>
<dbReference type="CDD" id="cd06718">
    <property type="entry name" value="PDZ_Par6-like"/>
    <property type="match status" value="1"/>
</dbReference>
<dbReference type="AlphaFoldDB" id="A0A4W5M9B7"/>
<evidence type="ECO:0000256" key="12">
    <source>
        <dbReference type="SAM" id="MobiDB-lite"/>
    </source>
</evidence>
<evidence type="ECO:0000256" key="7">
    <source>
        <dbReference type="ARBA" id="ARBA00022490"/>
    </source>
</evidence>
<reference evidence="15" key="3">
    <citation type="submission" date="2025-09" db="UniProtKB">
        <authorList>
            <consortium name="Ensembl"/>
        </authorList>
    </citation>
    <scope>IDENTIFICATION</scope>
</reference>
<dbReference type="GO" id="GO:0051301">
    <property type="term" value="P:cell division"/>
    <property type="evidence" value="ECO:0007669"/>
    <property type="project" value="UniProtKB-KW"/>
</dbReference>
<dbReference type="InterPro" id="IPR034868">
    <property type="entry name" value="PB1_Par6"/>
</dbReference>
<evidence type="ECO:0000256" key="10">
    <source>
        <dbReference type="ARBA" id="ARBA00023136"/>
    </source>
</evidence>
<evidence type="ECO:0000256" key="1">
    <source>
        <dbReference type="ARBA" id="ARBA00004236"/>
    </source>
</evidence>
<organism evidence="15 16">
    <name type="scientific">Hucho hucho</name>
    <name type="common">huchen</name>
    <dbReference type="NCBI Taxonomy" id="62062"/>
    <lineage>
        <taxon>Eukaryota</taxon>
        <taxon>Metazoa</taxon>
        <taxon>Chordata</taxon>
        <taxon>Craniata</taxon>
        <taxon>Vertebrata</taxon>
        <taxon>Euteleostomi</taxon>
        <taxon>Actinopterygii</taxon>
        <taxon>Neopterygii</taxon>
        <taxon>Teleostei</taxon>
        <taxon>Protacanthopterygii</taxon>
        <taxon>Salmoniformes</taxon>
        <taxon>Salmonidae</taxon>
        <taxon>Salmoninae</taxon>
        <taxon>Hucho</taxon>
    </lineage>
</organism>
<proteinExistence type="inferred from homology"/>
<dbReference type="SUPFAM" id="SSF50156">
    <property type="entry name" value="PDZ domain-like"/>
    <property type="match status" value="1"/>
</dbReference>
<evidence type="ECO:0000313" key="16">
    <source>
        <dbReference type="Proteomes" id="UP000314982"/>
    </source>
</evidence>
<dbReference type="GO" id="GO:0005923">
    <property type="term" value="C:bicellular tight junction"/>
    <property type="evidence" value="ECO:0007669"/>
    <property type="project" value="UniProtKB-SubCell"/>
</dbReference>
<evidence type="ECO:0000256" key="2">
    <source>
        <dbReference type="ARBA" id="ARBA00004435"/>
    </source>
</evidence>
<dbReference type="InterPro" id="IPR051741">
    <property type="entry name" value="PAR6_homolog"/>
</dbReference>
<dbReference type="InterPro" id="IPR001478">
    <property type="entry name" value="PDZ"/>
</dbReference>
<dbReference type="STRING" id="62062.ENSHHUP00000035301"/>
<keyword evidence="8" id="KW-0132">Cell division</keyword>
<accession>A0A4W5M9B7</accession>
<dbReference type="GO" id="GO:0016324">
    <property type="term" value="C:apical plasma membrane"/>
    <property type="evidence" value="ECO:0007669"/>
    <property type="project" value="TreeGrafter"/>
</dbReference>
<evidence type="ECO:0000259" key="13">
    <source>
        <dbReference type="PROSITE" id="PS50106"/>
    </source>
</evidence>
<dbReference type="Ensembl" id="ENSHHUT00000036719.1">
    <property type="protein sequence ID" value="ENSHHUP00000035301.1"/>
    <property type="gene ID" value="ENSHHUG00000022216.1"/>
</dbReference>
<dbReference type="InterPro" id="IPR000270">
    <property type="entry name" value="PB1_dom"/>
</dbReference>
<feature type="compositionally biased region" description="Polar residues" evidence="12">
    <location>
        <begin position="357"/>
        <end position="369"/>
    </location>
</feature>
<dbReference type="Proteomes" id="UP000314982">
    <property type="component" value="Unassembled WGS sequence"/>
</dbReference>
<feature type="domain" description="PB1" evidence="14">
    <location>
        <begin position="17"/>
        <end position="97"/>
    </location>
</feature>
<dbReference type="PANTHER" id="PTHR14102:SF3">
    <property type="entry name" value="PARTITIONING DEFECTIVE 6 HOMOLOG GAMMA"/>
    <property type="match status" value="1"/>
</dbReference>
<feature type="compositionally biased region" description="Low complexity" evidence="12">
    <location>
        <begin position="317"/>
        <end position="337"/>
    </location>
</feature>
<dbReference type="SMART" id="SM00228">
    <property type="entry name" value="PDZ"/>
    <property type="match status" value="1"/>
</dbReference>
<dbReference type="GO" id="GO:0005938">
    <property type="term" value="C:cell cortex"/>
    <property type="evidence" value="ECO:0007669"/>
    <property type="project" value="TreeGrafter"/>
</dbReference>
<evidence type="ECO:0000313" key="15">
    <source>
        <dbReference type="Ensembl" id="ENSHHUP00000035301.1"/>
    </source>
</evidence>
<sequence length="432" mass="48533">MNRNLSKSQSSLQYRATVEVKSKYGAEFRRFSLDRSNPGEFQDFYKLILCLHRLTSIDVMIGYADIQGELLPINNDDNFCKAVSTAPTLLRIFIQRQEEVDDNNFCPNATVTRRRKVPAIPLPRGDVNRKRPTVRISRPQDFRPISSIIDTDFLPASQRRVRLYRQGSEKPLGFYIRDGTTVRVTPHGLEKVPGIFISRLVPGGLAESTGLLAINDQVLEVNGIEVMGKVLDQVTDMMIANSHNLIITVKPVNQRNNIVRNGSWMSGINSGSVSSLDYQSYHSMPICVGAHSFSDDELQSDEDLDIVIERRLRNLSRRSSASTSTASRSQAWSQPQQSPRPSPRPSTRRPPRRPYSVISSTSYHSQPSLTNLNLRLNGDLTLQQHYGSSPAIREMNGGVFNHSSLLTLRTELRRSLVLQRGGVEEDGMVITL</sequence>
<dbReference type="Gene3D" id="2.30.42.10">
    <property type="match status" value="1"/>
</dbReference>
<keyword evidence="7" id="KW-0963">Cytoplasm</keyword>
<comment type="similarity">
    <text evidence="4">Belongs to the PAR6 family.</text>
</comment>
<dbReference type="FunFam" id="3.10.20.90:FF:000031">
    <property type="entry name" value="Partitioning defective 6 homolog alpha"/>
    <property type="match status" value="1"/>
</dbReference>
<dbReference type="GO" id="GO:0005634">
    <property type="term" value="C:nucleus"/>
    <property type="evidence" value="ECO:0007669"/>
    <property type="project" value="TreeGrafter"/>
</dbReference>
<reference evidence="16" key="1">
    <citation type="submission" date="2018-06" db="EMBL/GenBank/DDBJ databases">
        <title>Genome assembly of Danube salmon.</title>
        <authorList>
            <person name="Macqueen D.J."/>
            <person name="Gundappa M.K."/>
        </authorList>
    </citation>
    <scope>NUCLEOTIDE SEQUENCE [LARGE SCALE GENOMIC DNA]</scope>
</reference>
<name>A0A4W5M9B7_9TELE</name>
<dbReference type="GO" id="GO:0060341">
    <property type="term" value="P:regulation of cellular localization"/>
    <property type="evidence" value="ECO:0007669"/>
    <property type="project" value="TreeGrafter"/>
</dbReference>
<dbReference type="PROSITE" id="PS51745">
    <property type="entry name" value="PB1"/>
    <property type="match status" value="1"/>
</dbReference>
<evidence type="ECO:0000256" key="4">
    <source>
        <dbReference type="ARBA" id="ARBA00008625"/>
    </source>
</evidence>
<feature type="region of interest" description="Disordered" evidence="12">
    <location>
        <begin position="317"/>
        <end position="369"/>
    </location>
</feature>
<reference evidence="15" key="2">
    <citation type="submission" date="2025-08" db="UniProtKB">
        <authorList>
            <consortium name="Ensembl"/>
        </authorList>
    </citation>
    <scope>IDENTIFICATION</scope>
</reference>
<evidence type="ECO:0000256" key="6">
    <source>
        <dbReference type="ARBA" id="ARBA00022475"/>
    </source>
</evidence>
<evidence type="ECO:0000256" key="9">
    <source>
        <dbReference type="ARBA" id="ARBA00022949"/>
    </source>
</evidence>
<protein>
    <submittedName>
        <fullName evidence="15">Par-6 family cell polarity regulator gamma a</fullName>
    </submittedName>
</protein>
<keyword evidence="9" id="KW-0965">Cell junction</keyword>
<feature type="domain" description="PDZ" evidence="13">
    <location>
        <begin position="160"/>
        <end position="253"/>
    </location>
</feature>
<dbReference type="Pfam" id="PF00564">
    <property type="entry name" value="PB1"/>
    <property type="match status" value="1"/>
</dbReference>
<keyword evidence="16" id="KW-1185">Reference proteome</keyword>
<keyword evidence="6" id="KW-1003">Cell membrane</keyword>
<keyword evidence="10" id="KW-0472">Membrane</keyword>
<dbReference type="CDD" id="cd06403">
    <property type="entry name" value="PB1_Par6"/>
    <property type="match status" value="1"/>
</dbReference>
<dbReference type="GeneTree" id="ENSGT00950000183211"/>
<evidence type="ECO:0000256" key="8">
    <source>
        <dbReference type="ARBA" id="ARBA00022618"/>
    </source>
</evidence>
<dbReference type="GO" id="GO:0007163">
    <property type="term" value="P:establishment or maintenance of cell polarity"/>
    <property type="evidence" value="ECO:0007669"/>
    <property type="project" value="TreeGrafter"/>
</dbReference>
<evidence type="ECO:0000256" key="5">
    <source>
        <dbReference type="ARBA" id="ARBA00022427"/>
    </source>
</evidence>
<dbReference type="SUPFAM" id="SSF54277">
    <property type="entry name" value="CAD &amp; PB1 domains"/>
    <property type="match status" value="1"/>
</dbReference>
<dbReference type="Pfam" id="PF00595">
    <property type="entry name" value="PDZ"/>
    <property type="match status" value="1"/>
</dbReference>
<dbReference type="PROSITE" id="PS50106">
    <property type="entry name" value="PDZ"/>
    <property type="match status" value="1"/>
</dbReference>
<evidence type="ECO:0000259" key="14">
    <source>
        <dbReference type="PROSITE" id="PS51745"/>
    </source>
</evidence>
<dbReference type="PANTHER" id="PTHR14102">
    <property type="entry name" value="PAR-6-RELATED"/>
    <property type="match status" value="1"/>
</dbReference>
<dbReference type="InterPro" id="IPR036034">
    <property type="entry name" value="PDZ_sf"/>
</dbReference>
<comment type="subcellular location">
    <subcellularLocation>
        <location evidence="2">Cell junction</location>
        <location evidence="2">Tight junction</location>
    </subcellularLocation>
    <subcellularLocation>
        <location evidence="1">Cell membrane</location>
    </subcellularLocation>
    <subcellularLocation>
        <location evidence="3">Cytoplasm</location>
    </subcellularLocation>
</comment>